<dbReference type="InterPro" id="IPR011711">
    <property type="entry name" value="GntR_C"/>
</dbReference>
<keyword evidence="1" id="KW-0805">Transcription regulation</keyword>
<dbReference type="AlphaFoldDB" id="A0A3L6ZYM4"/>
<dbReference type="PANTHER" id="PTHR43537">
    <property type="entry name" value="TRANSCRIPTIONAL REGULATOR, GNTR FAMILY"/>
    <property type="match status" value="1"/>
</dbReference>
<dbReference type="Gene3D" id="1.20.120.530">
    <property type="entry name" value="GntR ligand-binding domain-like"/>
    <property type="match status" value="1"/>
</dbReference>
<evidence type="ECO:0000256" key="1">
    <source>
        <dbReference type="ARBA" id="ARBA00023015"/>
    </source>
</evidence>
<dbReference type="EMBL" id="RCTF01000024">
    <property type="protein sequence ID" value="RLP72815.1"/>
    <property type="molecule type" value="Genomic_DNA"/>
</dbReference>
<evidence type="ECO:0000256" key="3">
    <source>
        <dbReference type="ARBA" id="ARBA00023163"/>
    </source>
</evidence>
<proteinExistence type="predicted"/>
<keyword evidence="2" id="KW-0238">DNA-binding</keyword>
<dbReference type="SUPFAM" id="SSF48008">
    <property type="entry name" value="GntR ligand-binding domain-like"/>
    <property type="match status" value="1"/>
</dbReference>
<dbReference type="Pfam" id="PF07729">
    <property type="entry name" value="FCD"/>
    <property type="match status" value="1"/>
</dbReference>
<evidence type="ECO:0000259" key="4">
    <source>
        <dbReference type="PROSITE" id="PS50949"/>
    </source>
</evidence>
<dbReference type="InterPro" id="IPR008920">
    <property type="entry name" value="TF_FadR/GntR_C"/>
</dbReference>
<dbReference type="InterPro" id="IPR036390">
    <property type="entry name" value="WH_DNA-bd_sf"/>
</dbReference>
<dbReference type="Gene3D" id="1.10.10.10">
    <property type="entry name" value="Winged helix-like DNA-binding domain superfamily/Winged helix DNA-binding domain"/>
    <property type="match status" value="1"/>
</dbReference>
<dbReference type="PRINTS" id="PR00035">
    <property type="entry name" value="HTHGNTR"/>
</dbReference>
<dbReference type="InterPro" id="IPR036388">
    <property type="entry name" value="WH-like_DNA-bd_sf"/>
</dbReference>
<dbReference type="GO" id="GO:0003700">
    <property type="term" value="F:DNA-binding transcription factor activity"/>
    <property type="evidence" value="ECO:0007669"/>
    <property type="project" value="InterPro"/>
</dbReference>
<dbReference type="PANTHER" id="PTHR43537:SF24">
    <property type="entry name" value="GLUCONATE OPERON TRANSCRIPTIONAL REPRESSOR"/>
    <property type="match status" value="1"/>
</dbReference>
<dbReference type="Pfam" id="PF00392">
    <property type="entry name" value="GntR"/>
    <property type="match status" value="1"/>
</dbReference>
<dbReference type="PROSITE" id="PS50949">
    <property type="entry name" value="HTH_GNTR"/>
    <property type="match status" value="1"/>
</dbReference>
<dbReference type="InterPro" id="IPR000524">
    <property type="entry name" value="Tscrpt_reg_HTH_GntR"/>
</dbReference>
<protein>
    <submittedName>
        <fullName evidence="5">GntR family transcriptional regulator</fullName>
    </submittedName>
</protein>
<comment type="caution">
    <text evidence="5">The sequence shown here is derived from an EMBL/GenBank/DDBJ whole genome shotgun (WGS) entry which is preliminary data.</text>
</comment>
<keyword evidence="6" id="KW-1185">Reference proteome</keyword>
<dbReference type="Proteomes" id="UP000269692">
    <property type="component" value="Unassembled WGS sequence"/>
</dbReference>
<evidence type="ECO:0000256" key="2">
    <source>
        <dbReference type="ARBA" id="ARBA00023125"/>
    </source>
</evidence>
<dbReference type="CDD" id="cd07377">
    <property type="entry name" value="WHTH_GntR"/>
    <property type="match status" value="1"/>
</dbReference>
<gene>
    <name evidence="5" type="ORF">D9R14_21005</name>
</gene>
<accession>A0A3L6ZYM4</accession>
<keyword evidence="3" id="KW-0804">Transcription</keyword>
<name>A0A3L6ZYM4_9HYPH</name>
<dbReference type="SMART" id="SM00895">
    <property type="entry name" value="FCD"/>
    <property type="match status" value="1"/>
</dbReference>
<dbReference type="SMART" id="SM00345">
    <property type="entry name" value="HTH_GNTR"/>
    <property type="match status" value="1"/>
</dbReference>
<sequence>MSGIGALERPKKQSLDRAAADSLRNAITSGQIAPGARLTEIRLAEQFQLSRGTVRAALHRLVSEGLVVQRPYSGWEVTSLTPQDAWDLATLRSSLEALAARLAAERMDAGGRKTIEDAFSALEVACGGGDWEALVAADMAFHRTVVTLSGNRRLAEHYDLIANQVRLYIASSNRLILPMGSLLDRHRALVEPLLAGDAERAEKAFRDLAMRSGAEIVAHLEKIGTEGEGADP</sequence>
<dbReference type="OrthoDB" id="9810548at2"/>
<dbReference type="SUPFAM" id="SSF46785">
    <property type="entry name" value="Winged helix' DNA-binding domain"/>
    <property type="match status" value="1"/>
</dbReference>
<reference evidence="5 6" key="1">
    <citation type="submission" date="2018-10" db="EMBL/GenBank/DDBJ databases">
        <title>Xanthobacter tagetidis genome sequencing and assembly.</title>
        <authorList>
            <person name="Maclea K.S."/>
            <person name="Goen A.E."/>
            <person name="Fatima S.A."/>
        </authorList>
    </citation>
    <scope>NUCLEOTIDE SEQUENCE [LARGE SCALE GENOMIC DNA]</scope>
    <source>
        <strain evidence="5 6">ATCC 700314</strain>
    </source>
</reference>
<feature type="domain" description="HTH gntR-type" evidence="4">
    <location>
        <begin position="13"/>
        <end position="80"/>
    </location>
</feature>
<evidence type="ECO:0000313" key="6">
    <source>
        <dbReference type="Proteomes" id="UP000269692"/>
    </source>
</evidence>
<evidence type="ECO:0000313" key="5">
    <source>
        <dbReference type="EMBL" id="RLP72815.1"/>
    </source>
</evidence>
<organism evidence="5 6">
    <name type="scientific">Xanthobacter tagetidis</name>
    <dbReference type="NCBI Taxonomy" id="60216"/>
    <lineage>
        <taxon>Bacteria</taxon>
        <taxon>Pseudomonadati</taxon>
        <taxon>Pseudomonadota</taxon>
        <taxon>Alphaproteobacteria</taxon>
        <taxon>Hyphomicrobiales</taxon>
        <taxon>Xanthobacteraceae</taxon>
        <taxon>Xanthobacter</taxon>
    </lineage>
</organism>
<dbReference type="RefSeq" id="WP_121625323.1">
    <property type="nucleotide sequence ID" value="NZ_JACIIW010000013.1"/>
</dbReference>
<dbReference type="GO" id="GO:0003677">
    <property type="term" value="F:DNA binding"/>
    <property type="evidence" value="ECO:0007669"/>
    <property type="project" value="UniProtKB-KW"/>
</dbReference>